<keyword evidence="2" id="KW-0813">Transport</keyword>
<dbReference type="Gene3D" id="3.40.50.620">
    <property type="entry name" value="HUPs"/>
    <property type="match status" value="2"/>
</dbReference>
<dbReference type="EMBL" id="SSOC01000005">
    <property type="protein sequence ID" value="THF64089.1"/>
    <property type="molecule type" value="Genomic_DNA"/>
</dbReference>
<keyword evidence="5" id="KW-0406">Ion transport</keyword>
<sequence length="680" mass="72516">MITRRLGQPLVIAEVLAGIVLGPSLLGWLWPEAAVALFPAQSMPVLQMLAQVGLVLFMFLVGLEFDARLLKGHARSSVIISHTSIVVPFALGAVAGWWLYEGYAEEGVSYLSFVLFLGVAMSITAFPVLARILSERHLLGSRVGAITMACAAVDDVTAWCILAFVVAVARAQGLQQALWTTLMALVFITVMLKLMRPFLERLGERVASREGLTSALVVLVLLLLFISSTVTEMIGIHALFGAFLFGAILPKSGRLAEMLIEKLETVAVLLLLPLFFAYSGLRTEIGLLNSTQDWMVALALIGVASLGKFGGSTLAARLTGMRWREASALGILMNTRGLMELIVLNIGLDLGVISPTVFTMMVIMALVTTVATTPILALVYPDRELARDRLRDGRAAEEEAPAPVTAMVCISNSDRGVALATLAGTLLARQNAHIYALHLREPSDSPSAMLRKDTDTEDGPLGPFLRRMGKQNLDVRPLSFVSSEPAADICRTARAKRASMVLLGAHKPLLLESSLDGTVSEVIEQAPGTVGVLIDHGLERIQRVLVACAGDPGDREAVRLAARLCSAPNARLSLLYIRPPRRAADAEVPAELLELAGPEAEVKAVVHPSPATAALAESRLGYDLVVIGKHDVWGLSGGRFGLRRHMLAESPASLLVIAGAPAAADAAQEAVPQPPAAQTL</sequence>
<evidence type="ECO:0000256" key="3">
    <source>
        <dbReference type="ARBA" id="ARBA00022692"/>
    </source>
</evidence>
<feature type="transmembrane region" description="Helical" evidence="7">
    <location>
        <begin position="234"/>
        <end position="251"/>
    </location>
</feature>
<dbReference type="AlphaFoldDB" id="A0A4S4AVM7"/>
<dbReference type="Pfam" id="PF00999">
    <property type="entry name" value="Na_H_Exchanger"/>
    <property type="match status" value="1"/>
</dbReference>
<evidence type="ECO:0000256" key="7">
    <source>
        <dbReference type="SAM" id="Phobius"/>
    </source>
</evidence>
<evidence type="ECO:0000256" key="5">
    <source>
        <dbReference type="ARBA" id="ARBA00023065"/>
    </source>
</evidence>
<dbReference type="InterPro" id="IPR038770">
    <property type="entry name" value="Na+/solute_symporter_sf"/>
</dbReference>
<feature type="transmembrane region" description="Helical" evidence="7">
    <location>
        <begin position="263"/>
        <end position="282"/>
    </location>
</feature>
<dbReference type="Proteomes" id="UP000308430">
    <property type="component" value="Unassembled WGS sequence"/>
</dbReference>
<feature type="transmembrane region" description="Helical" evidence="7">
    <location>
        <begin position="45"/>
        <end position="65"/>
    </location>
</feature>
<keyword evidence="6 7" id="KW-0472">Membrane</keyword>
<keyword evidence="3 7" id="KW-0812">Transmembrane</keyword>
<name>A0A4S4AVM7_9RHOO</name>
<organism evidence="10 11">
    <name type="scientific">Pseudothauera nasutitermitis</name>
    <dbReference type="NCBI Taxonomy" id="2565930"/>
    <lineage>
        <taxon>Bacteria</taxon>
        <taxon>Pseudomonadati</taxon>
        <taxon>Pseudomonadota</taxon>
        <taxon>Betaproteobacteria</taxon>
        <taxon>Rhodocyclales</taxon>
        <taxon>Zoogloeaceae</taxon>
        <taxon>Pseudothauera</taxon>
    </lineage>
</organism>
<feature type="domain" description="UspA" evidence="8">
    <location>
        <begin position="407"/>
        <end position="527"/>
    </location>
</feature>
<gene>
    <name evidence="10" type="ORF">E6C76_14930</name>
</gene>
<dbReference type="PANTHER" id="PTHR32468:SF0">
    <property type="entry name" value="K(+)_H(+) ANTIPORTER 1"/>
    <property type="match status" value="1"/>
</dbReference>
<dbReference type="GO" id="GO:0016020">
    <property type="term" value="C:membrane"/>
    <property type="evidence" value="ECO:0007669"/>
    <property type="project" value="UniProtKB-SubCell"/>
</dbReference>
<dbReference type="GO" id="GO:0015297">
    <property type="term" value="F:antiporter activity"/>
    <property type="evidence" value="ECO:0007669"/>
    <property type="project" value="InterPro"/>
</dbReference>
<feature type="transmembrane region" description="Helical" evidence="7">
    <location>
        <begin position="177"/>
        <end position="199"/>
    </location>
</feature>
<feature type="transmembrane region" description="Helical" evidence="7">
    <location>
        <begin position="12"/>
        <end position="30"/>
    </location>
</feature>
<feature type="transmembrane region" description="Helical" evidence="7">
    <location>
        <begin position="294"/>
        <end position="316"/>
    </location>
</feature>
<evidence type="ECO:0000256" key="6">
    <source>
        <dbReference type="ARBA" id="ARBA00023136"/>
    </source>
</evidence>
<feature type="transmembrane region" description="Helical" evidence="7">
    <location>
        <begin position="110"/>
        <end position="133"/>
    </location>
</feature>
<dbReference type="CDD" id="cd00293">
    <property type="entry name" value="USP-like"/>
    <property type="match status" value="2"/>
</dbReference>
<dbReference type="InterPro" id="IPR014729">
    <property type="entry name" value="Rossmann-like_a/b/a_fold"/>
</dbReference>
<dbReference type="Gene3D" id="1.20.1530.20">
    <property type="match status" value="1"/>
</dbReference>
<keyword evidence="4 7" id="KW-1133">Transmembrane helix</keyword>
<evidence type="ECO:0000256" key="2">
    <source>
        <dbReference type="ARBA" id="ARBA00022448"/>
    </source>
</evidence>
<evidence type="ECO:0000259" key="8">
    <source>
        <dbReference type="Pfam" id="PF00582"/>
    </source>
</evidence>
<dbReference type="PANTHER" id="PTHR32468">
    <property type="entry name" value="CATION/H + ANTIPORTER"/>
    <property type="match status" value="1"/>
</dbReference>
<dbReference type="OrthoDB" id="9793589at2"/>
<feature type="domain" description="Cation/H+ exchanger transmembrane" evidence="9">
    <location>
        <begin position="3"/>
        <end position="376"/>
    </location>
</feature>
<evidence type="ECO:0000256" key="4">
    <source>
        <dbReference type="ARBA" id="ARBA00022989"/>
    </source>
</evidence>
<evidence type="ECO:0000313" key="10">
    <source>
        <dbReference type="EMBL" id="THF64089.1"/>
    </source>
</evidence>
<dbReference type="InterPro" id="IPR050794">
    <property type="entry name" value="CPA2_transporter"/>
</dbReference>
<dbReference type="SUPFAM" id="SSF52402">
    <property type="entry name" value="Adenine nucleotide alpha hydrolases-like"/>
    <property type="match status" value="2"/>
</dbReference>
<feature type="transmembrane region" description="Helical" evidence="7">
    <location>
        <begin position="145"/>
        <end position="171"/>
    </location>
</feature>
<dbReference type="InterPro" id="IPR006016">
    <property type="entry name" value="UspA"/>
</dbReference>
<protein>
    <submittedName>
        <fullName evidence="10">Cation/H(+) antiporter</fullName>
    </submittedName>
</protein>
<accession>A0A4S4AVM7</accession>
<keyword evidence="11" id="KW-1185">Reference proteome</keyword>
<feature type="transmembrane region" description="Helical" evidence="7">
    <location>
        <begin position="211"/>
        <end position="228"/>
    </location>
</feature>
<reference evidence="10 11" key="1">
    <citation type="submission" date="2019-04" db="EMBL/GenBank/DDBJ databases">
        <title>Azoarcus nasutitermitis sp. nov. isolated from termite nest.</title>
        <authorList>
            <person name="Lin S.-Y."/>
            <person name="Hameed A."/>
            <person name="Hsu Y.-H."/>
            <person name="Young C.-C."/>
        </authorList>
    </citation>
    <scope>NUCLEOTIDE SEQUENCE [LARGE SCALE GENOMIC DNA]</scope>
    <source>
        <strain evidence="10 11">CC-YHH838</strain>
    </source>
</reference>
<proteinExistence type="predicted"/>
<dbReference type="InterPro" id="IPR006153">
    <property type="entry name" value="Cation/H_exchanger_TM"/>
</dbReference>
<dbReference type="GO" id="GO:1902600">
    <property type="term" value="P:proton transmembrane transport"/>
    <property type="evidence" value="ECO:0007669"/>
    <property type="project" value="InterPro"/>
</dbReference>
<evidence type="ECO:0000256" key="1">
    <source>
        <dbReference type="ARBA" id="ARBA00004141"/>
    </source>
</evidence>
<dbReference type="Pfam" id="PF00582">
    <property type="entry name" value="Usp"/>
    <property type="match status" value="1"/>
</dbReference>
<evidence type="ECO:0000259" key="9">
    <source>
        <dbReference type="Pfam" id="PF00999"/>
    </source>
</evidence>
<evidence type="ECO:0000313" key="11">
    <source>
        <dbReference type="Proteomes" id="UP000308430"/>
    </source>
</evidence>
<comment type="caution">
    <text evidence="10">The sequence shown here is derived from an EMBL/GenBank/DDBJ whole genome shotgun (WGS) entry which is preliminary data.</text>
</comment>
<comment type="subcellular location">
    <subcellularLocation>
        <location evidence="1">Membrane</location>
        <topology evidence="1">Multi-pass membrane protein</topology>
    </subcellularLocation>
</comment>
<feature type="transmembrane region" description="Helical" evidence="7">
    <location>
        <begin position="77"/>
        <end position="98"/>
    </location>
</feature>